<dbReference type="OrthoDB" id="416786at2759"/>
<feature type="domain" description="AMP-dependent synthetase/ligase" evidence="2">
    <location>
        <begin position="19"/>
        <end position="115"/>
    </location>
</feature>
<proteinExistence type="predicted"/>
<dbReference type="GO" id="GO:0031177">
    <property type="term" value="F:phosphopantetheine binding"/>
    <property type="evidence" value="ECO:0007669"/>
    <property type="project" value="TreeGrafter"/>
</dbReference>
<dbReference type="Pfam" id="PF00501">
    <property type="entry name" value="AMP-binding"/>
    <property type="match status" value="1"/>
</dbReference>
<dbReference type="Gene3D" id="2.30.38.10">
    <property type="entry name" value="Luciferase, Domain 3"/>
    <property type="match status" value="1"/>
</dbReference>
<dbReference type="PANTHER" id="PTHR45527">
    <property type="entry name" value="NONRIBOSOMAL PEPTIDE SYNTHETASE"/>
    <property type="match status" value="1"/>
</dbReference>
<evidence type="ECO:0000256" key="1">
    <source>
        <dbReference type="ARBA" id="ARBA00022598"/>
    </source>
</evidence>
<gene>
    <name evidence="3" type="ORF">EJ02DRAFT_460622</name>
</gene>
<dbReference type="GO" id="GO:0005737">
    <property type="term" value="C:cytoplasm"/>
    <property type="evidence" value="ECO:0007669"/>
    <property type="project" value="TreeGrafter"/>
</dbReference>
<keyword evidence="1" id="KW-0436">Ligase</keyword>
<evidence type="ECO:0000259" key="2">
    <source>
        <dbReference type="Pfam" id="PF00501"/>
    </source>
</evidence>
<evidence type="ECO:0000313" key="4">
    <source>
        <dbReference type="Proteomes" id="UP000800038"/>
    </source>
</evidence>
<dbReference type="AlphaFoldDB" id="A0A6A5S9T6"/>
<dbReference type="GO" id="GO:0044550">
    <property type="term" value="P:secondary metabolite biosynthetic process"/>
    <property type="evidence" value="ECO:0007669"/>
    <property type="project" value="TreeGrafter"/>
</dbReference>
<dbReference type="Gene3D" id="3.40.50.980">
    <property type="match status" value="1"/>
</dbReference>
<reference evidence="3" key="1">
    <citation type="journal article" date="2020" name="Stud. Mycol.">
        <title>101 Dothideomycetes genomes: a test case for predicting lifestyles and emergence of pathogens.</title>
        <authorList>
            <person name="Haridas S."/>
            <person name="Albert R."/>
            <person name="Binder M."/>
            <person name="Bloem J."/>
            <person name="Labutti K."/>
            <person name="Salamov A."/>
            <person name="Andreopoulos B."/>
            <person name="Baker S."/>
            <person name="Barry K."/>
            <person name="Bills G."/>
            <person name="Bluhm B."/>
            <person name="Cannon C."/>
            <person name="Castanera R."/>
            <person name="Culley D."/>
            <person name="Daum C."/>
            <person name="Ezra D."/>
            <person name="Gonzalez J."/>
            <person name="Henrissat B."/>
            <person name="Kuo A."/>
            <person name="Liang C."/>
            <person name="Lipzen A."/>
            <person name="Lutzoni F."/>
            <person name="Magnuson J."/>
            <person name="Mondo S."/>
            <person name="Nolan M."/>
            <person name="Ohm R."/>
            <person name="Pangilinan J."/>
            <person name="Park H.-J."/>
            <person name="Ramirez L."/>
            <person name="Alfaro M."/>
            <person name="Sun H."/>
            <person name="Tritt A."/>
            <person name="Yoshinaga Y."/>
            <person name="Zwiers L.-H."/>
            <person name="Turgeon B."/>
            <person name="Goodwin S."/>
            <person name="Spatafora J."/>
            <person name="Crous P."/>
            <person name="Grigoriev I."/>
        </authorList>
    </citation>
    <scope>NUCLEOTIDE SEQUENCE</scope>
    <source>
        <strain evidence="3">CBS 161.51</strain>
    </source>
</reference>
<evidence type="ECO:0000313" key="3">
    <source>
        <dbReference type="EMBL" id="KAF1935156.1"/>
    </source>
</evidence>
<dbReference type="GO" id="GO:0043041">
    <property type="term" value="P:amino acid activation for nonribosomal peptide biosynthetic process"/>
    <property type="evidence" value="ECO:0007669"/>
    <property type="project" value="TreeGrafter"/>
</dbReference>
<keyword evidence="4" id="KW-1185">Reference proteome</keyword>
<dbReference type="InterPro" id="IPR000873">
    <property type="entry name" value="AMP-dep_synth/lig_dom"/>
</dbReference>
<accession>A0A6A5S9T6</accession>
<dbReference type="GO" id="GO:0016874">
    <property type="term" value="F:ligase activity"/>
    <property type="evidence" value="ECO:0007669"/>
    <property type="project" value="UniProtKB-KW"/>
</dbReference>
<name>A0A6A5S9T6_9PLEO</name>
<dbReference type="SUPFAM" id="SSF56801">
    <property type="entry name" value="Acetyl-CoA synthetase-like"/>
    <property type="match status" value="1"/>
</dbReference>
<dbReference type="EMBL" id="ML976306">
    <property type="protein sequence ID" value="KAF1935156.1"/>
    <property type="molecule type" value="Genomic_DNA"/>
</dbReference>
<dbReference type="Proteomes" id="UP000800038">
    <property type="component" value="Unassembled WGS sequence"/>
</dbReference>
<dbReference type="PANTHER" id="PTHR45527:SF16">
    <property type="entry name" value="NONRIBOSOMAL PEPTIDE SYNTHASE ATNA-RELATED"/>
    <property type="match status" value="1"/>
</dbReference>
<organism evidence="3 4">
    <name type="scientific">Clathrospora elynae</name>
    <dbReference type="NCBI Taxonomy" id="706981"/>
    <lineage>
        <taxon>Eukaryota</taxon>
        <taxon>Fungi</taxon>
        <taxon>Dikarya</taxon>
        <taxon>Ascomycota</taxon>
        <taxon>Pezizomycotina</taxon>
        <taxon>Dothideomycetes</taxon>
        <taxon>Pleosporomycetidae</taxon>
        <taxon>Pleosporales</taxon>
        <taxon>Diademaceae</taxon>
        <taxon>Clathrospora</taxon>
    </lineage>
</organism>
<sequence>MDANWAFLTQPVVRLLDPHNVPSLRTLIIGGEEVSSAACKIWTGKVEVVNAYGLTKCCVFCTAYFDVQAFTSWLTGKAVASVSWVVDPENYNHLAPLGLTGELLVEGPILARDYLNDFEKTKAAFIDNPMGPVAT</sequence>
<protein>
    <submittedName>
        <fullName evidence="3">Acetyl-CoA synthetase-like protein</fullName>
    </submittedName>
</protein>